<feature type="compositionally biased region" description="Polar residues" evidence="1">
    <location>
        <begin position="95"/>
        <end position="117"/>
    </location>
</feature>
<protein>
    <submittedName>
        <fullName evidence="3">1614_t:CDS:1</fullName>
    </submittedName>
</protein>
<dbReference type="InterPro" id="IPR001878">
    <property type="entry name" value="Znf_CCHC"/>
</dbReference>
<reference evidence="3 4" key="1">
    <citation type="submission" date="2021-06" db="EMBL/GenBank/DDBJ databases">
        <authorList>
            <person name="Kallberg Y."/>
            <person name="Tangrot J."/>
            <person name="Rosling A."/>
        </authorList>
    </citation>
    <scope>NUCLEOTIDE SEQUENCE [LARGE SCALE GENOMIC DNA]</scope>
    <source>
        <strain evidence="3 4">120-4 pot B 10/14</strain>
    </source>
</reference>
<feature type="domain" description="CCHC-type" evidence="2">
    <location>
        <begin position="126"/>
        <end position="140"/>
    </location>
</feature>
<dbReference type="Proteomes" id="UP000789901">
    <property type="component" value="Unassembled WGS sequence"/>
</dbReference>
<feature type="non-terminal residue" evidence="3">
    <location>
        <position position="189"/>
    </location>
</feature>
<evidence type="ECO:0000313" key="3">
    <source>
        <dbReference type="EMBL" id="CAG8831653.1"/>
    </source>
</evidence>
<evidence type="ECO:0000256" key="1">
    <source>
        <dbReference type="SAM" id="MobiDB-lite"/>
    </source>
</evidence>
<accession>A0ABN7WGJ1</accession>
<evidence type="ECO:0000259" key="2">
    <source>
        <dbReference type="Pfam" id="PF00098"/>
    </source>
</evidence>
<name>A0ABN7WGJ1_GIGMA</name>
<evidence type="ECO:0000313" key="4">
    <source>
        <dbReference type="Proteomes" id="UP000789901"/>
    </source>
</evidence>
<comment type="caution">
    <text evidence="3">The sequence shown here is derived from an EMBL/GenBank/DDBJ whole genome shotgun (WGS) entry which is preliminary data.</text>
</comment>
<dbReference type="Gene3D" id="4.10.60.10">
    <property type="entry name" value="Zinc finger, CCHC-type"/>
    <property type="match status" value="1"/>
</dbReference>
<organism evidence="3 4">
    <name type="scientific">Gigaspora margarita</name>
    <dbReference type="NCBI Taxonomy" id="4874"/>
    <lineage>
        <taxon>Eukaryota</taxon>
        <taxon>Fungi</taxon>
        <taxon>Fungi incertae sedis</taxon>
        <taxon>Mucoromycota</taxon>
        <taxon>Glomeromycotina</taxon>
        <taxon>Glomeromycetes</taxon>
        <taxon>Diversisporales</taxon>
        <taxon>Gigasporaceae</taxon>
        <taxon>Gigaspora</taxon>
    </lineage>
</organism>
<sequence>MVKNNVRSIKKRQWYVQGLWEPFREKVEMQCPKMYDEAKKWALKVEKYSKNNDYVVKKPPTDISEESSAAKPDVEDLTAAFELTKVINDLKESKLSVNRQNQRSNDSTQNHNNNTWSENNRFHRYYECNQPGHILKDCPNRSLQLQSHNQWSTARKNQLVGSEVVEGKSLFDIRNLGKRRRIKEEHEMP</sequence>
<dbReference type="EMBL" id="CAJVQB010044099">
    <property type="protein sequence ID" value="CAG8831653.1"/>
    <property type="molecule type" value="Genomic_DNA"/>
</dbReference>
<gene>
    <name evidence="3" type="ORF">GMARGA_LOCUS30743</name>
</gene>
<feature type="region of interest" description="Disordered" evidence="1">
    <location>
        <begin position="94"/>
        <end position="117"/>
    </location>
</feature>
<dbReference type="SUPFAM" id="SSF57756">
    <property type="entry name" value="Retrovirus zinc finger-like domains"/>
    <property type="match status" value="1"/>
</dbReference>
<proteinExistence type="predicted"/>
<keyword evidence="4" id="KW-1185">Reference proteome</keyword>
<dbReference type="InterPro" id="IPR036875">
    <property type="entry name" value="Znf_CCHC_sf"/>
</dbReference>
<dbReference type="Pfam" id="PF00098">
    <property type="entry name" value="zf-CCHC"/>
    <property type="match status" value="1"/>
</dbReference>